<keyword evidence="9 15" id="KW-0472">Membrane</keyword>
<dbReference type="InterPro" id="IPR001320">
    <property type="entry name" value="Iontro_rcpt_C"/>
</dbReference>
<dbReference type="GO" id="GO:0016020">
    <property type="term" value="C:membrane"/>
    <property type="evidence" value="ECO:0007669"/>
    <property type="project" value="UniProtKB-SubCell"/>
</dbReference>
<dbReference type="Gene3D" id="3.40.190.10">
    <property type="entry name" value="Periplasmic binding protein-like II"/>
    <property type="match status" value="2"/>
</dbReference>
<dbReference type="FunFam" id="3.40.190.10:FF:000103">
    <property type="entry name" value="Glutamate receptor"/>
    <property type="match status" value="1"/>
</dbReference>
<dbReference type="OrthoDB" id="5984008at2759"/>
<comment type="caution">
    <text evidence="21">The sequence shown here is derived from an EMBL/GenBank/DDBJ whole genome shotgun (WGS) entry which is preliminary data.</text>
</comment>
<dbReference type="Gene3D" id="3.40.50.2300">
    <property type="match status" value="2"/>
</dbReference>
<keyword evidence="12 15" id="KW-1071">Ligand-gated ion channel</keyword>
<dbReference type="FunFam" id="3.40.50.2300:FF:000310">
    <property type="entry name" value="Glutamate receptor"/>
    <property type="match status" value="1"/>
</dbReference>
<evidence type="ECO:0000256" key="16">
    <source>
        <dbReference type="PIRSR" id="PIRSR037090-50"/>
    </source>
</evidence>
<evidence type="ECO:0000313" key="22">
    <source>
        <dbReference type="Proteomes" id="UP000467841"/>
    </source>
</evidence>
<evidence type="ECO:0000256" key="14">
    <source>
        <dbReference type="ARBA" id="ARBA00049638"/>
    </source>
</evidence>
<sequence>MKRENHLVLILLFFLMQVREAQITATEVKIGIVYDVGMATTNMSLLCINMSLSDFYSSHPETRTRLVTTIVDSKTDVITAAAAALDLITNEEVKAIIGPRTSMQAQFMIEVGQKSQVPIVSYSATSPFLASIHSPYFFRATYDDSSQVQAIKEIIKVFGWREVAPVYVDNTFGEGIMPRLTDALQEINVHIPYRAVISPIATDDEISLELLRMMTLPTRVFVVHFFGLLAFRVFAKAKELGLMKQGYVWILTNAISDVLSTINEAAMETMQGVLGVKTYVPRSDELQTFRSRWKKQFPISDLSVYGLWAYDATTALALAIEEAGTSDLTFVKTDAMRNMSELQGLGVSQYGQNLIQTLSKVRFKGLAGDFQFIKGELQPSVFEIVNVNENGGRTIGFWMKEHGLLKNVDHNPATIFSTWQDRLRPIIWPGETTSVPKGWEIPTNGKKLQIAVPVNNDFEQFLKAARDSNTNSTTFTGFCIDYFEAVIQAMPYDVSYDFIPVEGVTYDTLVYQVNLGKYDAVVADTTITANRSLYVDFSLPYTPSGIGLVVPVKDSVKRSSTIFLMPLTVELWLITLFFFFIIGLVVWILEHRVNPAFGGPGEFQISTIFWFAFSIMVFAPRERVLSFWARLVVIIWYFLVLILTQSYTASLASLLTSQQLHPTITNINSLLARGELVGYQRSSFMSRRLNESGFSQASLVPYGSAEECDELLSKGHQKGGISAAFMEVPYVRVFLGQYCNKYKMVQTPFKVDGLGFVFPIGSPLVADISRAILKVKESSKAIQLENAWFKNIDASCPDPLTNPDPNPTVSFRQLGIDSFWVLFLAAAIVCAIALGKFVFYFMKEDPDQRNLRELWKRFLQPDQNSYINEVTKSKSTSSQVTPENSNHEETNNGGQS</sequence>
<evidence type="ECO:0000256" key="1">
    <source>
        <dbReference type="ARBA" id="ARBA00004141"/>
    </source>
</evidence>
<feature type="transmembrane region" description="Helical" evidence="18">
    <location>
        <begin position="631"/>
        <end position="655"/>
    </location>
</feature>
<comment type="subunit">
    <text evidence="3">May form heteromers.</text>
</comment>
<keyword evidence="16" id="KW-1015">Disulfide bond</keyword>
<dbReference type="PANTHER" id="PTHR34836:SF1">
    <property type="entry name" value="OS09G0428600 PROTEIN"/>
    <property type="match status" value="1"/>
</dbReference>
<protein>
    <recommendedName>
        <fullName evidence="15">Glutamate receptor</fullName>
    </recommendedName>
</protein>
<keyword evidence="8 15" id="KW-0406">Ion transport</keyword>
<dbReference type="InterPro" id="IPR017103">
    <property type="entry name" value="Iontropic_Glu_rcpt_pln"/>
</dbReference>
<dbReference type="EMBL" id="CACVBM020000155">
    <property type="protein sequence ID" value="CAA7015271.1"/>
    <property type="molecule type" value="Genomic_DNA"/>
</dbReference>
<evidence type="ECO:0000259" key="20">
    <source>
        <dbReference type="SMART" id="SM00079"/>
    </source>
</evidence>
<evidence type="ECO:0000256" key="7">
    <source>
        <dbReference type="ARBA" id="ARBA00022989"/>
    </source>
</evidence>
<evidence type="ECO:0000256" key="9">
    <source>
        <dbReference type="ARBA" id="ARBA00023136"/>
    </source>
</evidence>
<feature type="domain" description="Ionotropic glutamate receptor C-terminal" evidence="20">
    <location>
        <begin position="447"/>
        <end position="791"/>
    </location>
</feature>
<dbReference type="InterPro" id="IPR028082">
    <property type="entry name" value="Peripla_BP_I"/>
</dbReference>
<evidence type="ECO:0000256" key="18">
    <source>
        <dbReference type="SAM" id="Phobius"/>
    </source>
</evidence>
<dbReference type="InterPro" id="IPR001828">
    <property type="entry name" value="ANF_lig-bd_rcpt"/>
</dbReference>
<feature type="signal peptide" evidence="19">
    <location>
        <begin position="1"/>
        <end position="21"/>
    </location>
</feature>
<dbReference type="CDD" id="cd13686">
    <property type="entry name" value="GluR_Plant"/>
    <property type="match status" value="1"/>
</dbReference>
<evidence type="ECO:0000256" key="8">
    <source>
        <dbReference type="ARBA" id="ARBA00023065"/>
    </source>
</evidence>
<dbReference type="InterPro" id="IPR015683">
    <property type="entry name" value="Ionotropic_Glu_rcpt"/>
</dbReference>
<proteinExistence type="inferred from homology"/>
<dbReference type="Pfam" id="PF01094">
    <property type="entry name" value="ANF_receptor"/>
    <property type="match status" value="1"/>
</dbReference>
<evidence type="ECO:0000256" key="4">
    <source>
        <dbReference type="ARBA" id="ARBA00022448"/>
    </source>
</evidence>
<keyword evidence="22" id="KW-1185">Reference proteome</keyword>
<evidence type="ECO:0000256" key="2">
    <source>
        <dbReference type="ARBA" id="ARBA00008685"/>
    </source>
</evidence>
<organism evidence="21 22">
    <name type="scientific">Microthlaspi erraticum</name>
    <dbReference type="NCBI Taxonomy" id="1685480"/>
    <lineage>
        <taxon>Eukaryota</taxon>
        <taxon>Viridiplantae</taxon>
        <taxon>Streptophyta</taxon>
        <taxon>Embryophyta</taxon>
        <taxon>Tracheophyta</taxon>
        <taxon>Spermatophyta</taxon>
        <taxon>Magnoliopsida</taxon>
        <taxon>eudicotyledons</taxon>
        <taxon>Gunneridae</taxon>
        <taxon>Pentapetalae</taxon>
        <taxon>rosids</taxon>
        <taxon>malvids</taxon>
        <taxon>Brassicales</taxon>
        <taxon>Brassicaceae</taxon>
        <taxon>Coluteocarpeae</taxon>
        <taxon>Microthlaspi</taxon>
    </lineage>
</organism>
<keyword evidence="6 19" id="KW-0732">Signal</keyword>
<gene>
    <name evidence="21" type="ORF">MERR_LOCUS2506</name>
</gene>
<evidence type="ECO:0000256" key="3">
    <source>
        <dbReference type="ARBA" id="ARBA00011095"/>
    </source>
</evidence>
<feature type="disulfide bond" evidence="16">
    <location>
        <begin position="739"/>
        <end position="796"/>
    </location>
</feature>
<keyword evidence="5 18" id="KW-0812">Transmembrane</keyword>
<dbReference type="FunFam" id="3.40.50.2300:FF:000081">
    <property type="entry name" value="Glutamate receptor"/>
    <property type="match status" value="1"/>
</dbReference>
<dbReference type="SUPFAM" id="SSF53850">
    <property type="entry name" value="Periplasmic binding protein-like II"/>
    <property type="match status" value="1"/>
</dbReference>
<feature type="transmembrane region" description="Helical" evidence="18">
    <location>
        <begin position="819"/>
        <end position="842"/>
    </location>
</feature>
<dbReference type="PANTHER" id="PTHR34836">
    <property type="entry name" value="OS06G0188250 PROTEIN"/>
    <property type="match status" value="1"/>
</dbReference>
<reference evidence="21" key="1">
    <citation type="submission" date="2020-01" db="EMBL/GenBank/DDBJ databases">
        <authorList>
            <person name="Mishra B."/>
        </authorList>
    </citation>
    <scope>NUCLEOTIDE SEQUENCE [LARGE SCALE GENOMIC DNA]</scope>
</reference>
<comment type="similarity">
    <text evidence="2 15">Belongs to the glutamate-gated ion channel (TC 1.A.10.1) family.</text>
</comment>
<comment type="function">
    <text evidence="14">Glutamate-gated receptor that probably acts as a non-selective cation channel. May be involved in light-signal transduction and calcium homeostasis via the regulation of calcium influx into cells.</text>
</comment>
<evidence type="ECO:0000256" key="17">
    <source>
        <dbReference type="SAM" id="MobiDB-lite"/>
    </source>
</evidence>
<feature type="transmembrane region" description="Helical" evidence="18">
    <location>
        <begin position="563"/>
        <end position="589"/>
    </location>
</feature>
<dbReference type="PIRSF" id="PIRSF037090">
    <property type="entry name" value="Iontro_Glu-like_rcpt_pln"/>
    <property type="match status" value="1"/>
</dbReference>
<keyword evidence="13 15" id="KW-0407">Ion channel</keyword>
<dbReference type="Gene3D" id="1.10.287.70">
    <property type="match status" value="1"/>
</dbReference>
<dbReference type="SMART" id="SM00079">
    <property type="entry name" value="PBPe"/>
    <property type="match status" value="1"/>
</dbReference>
<comment type="subcellular location">
    <subcellularLocation>
        <location evidence="1">Membrane</location>
        <topology evidence="1">Multi-pass membrane protein</topology>
    </subcellularLocation>
</comment>
<dbReference type="Proteomes" id="UP000467841">
    <property type="component" value="Unassembled WGS sequence"/>
</dbReference>
<keyword evidence="11" id="KW-0325">Glycoprotein</keyword>
<feature type="chain" id="PRO_5025492062" description="Glutamate receptor" evidence="19">
    <location>
        <begin position="22"/>
        <end position="896"/>
    </location>
</feature>
<dbReference type="AlphaFoldDB" id="A0A6D2HQC4"/>
<evidence type="ECO:0000256" key="11">
    <source>
        <dbReference type="ARBA" id="ARBA00023180"/>
    </source>
</evidence>
<feature type="region of interest" description="Disordered" evidence="17">
    <location>
        <begin position="866"/>
        <end position="896"/>
    </location>
</feature>
<evidence type="ECO:0000256" key="19">
    <source>
        <dbReference type="SAM" id="SignalP"/>
    </source>
</evidence>
<evidence type="ECO:0000256" key="10">
    <source>
        <dbReference type="ARBA" id="ARBA00023170"/>
    </source>
</evidence>
<name>A0A6D2HQC4_9BRAS</name>
<comment type="function">
    <text evidence="15">Glutamate-gated receptor that probably acts as non-selective cation channel.</text>
</comment>
<dbReference type="InterPro" id="IPR019594">
    <property type="entry name" value="Glu/Gly-bd"/>
</dbReference>
<dbReference type="GO" id="GO:0015276">
    <property type="term" value="F:ligand-gated monoatomic ion channel activity"/>
    <property type="evidence" value="ECO:0007669"/>
    <property type="project" value="InterPro"/>
</dbReference>
<dbReference type="SUPFAM" id="SSF53822">
    <property type="entry name" value="Periplasmic binding protein-like I"/>
    <property type="match status" value="1"/>
</dbReference>
<keyword evidence="7 18" id="KW-1133">Transmembrane helix</keyword>
<dbReference type="Pfam" id="PF00060">
    <property type="entry name" value="Lig_chan"/>
    <property type="match status" value="1"/>
</dbReference>
<feature type="transmembrane region" description="Helical" evidence="18">
    <location>
        <begin position="601"/>
        <end position="619"/>
    </location>
</feature>
<evidence type="ECO:0000256" key="5">
    <source>
        <dbReference type="ARBA" id="ARBA00022692"/>
    </source>
</evidence>
<keyword evidence="10 15" id="KW-0675">Receptor</keyword>
<dbReference type="CDD" id="cd19990">
    <property type="entry name" value="PBP1_GABAb_receptor_plant"/>
    <property type="match status" value="1"/>
</dbReference>
<accession>A0A6D2HQC4</accession>
<evidence type="ECO:0000256" key="15">
    <source>
        <dbReference type="PIRNR" id="PIRNR037090"/>
    </source>
</evidence>
<evidence type="ECO:0000313" key="21">
    <source>
        <dbReference type="EMBL" id="CAA7015271.1"/>
    </source>
</evidence>
<keyword evidence="4 15" id="KW-0813">Transport</keyword>
<evidence type="ECO:0000256" key="6">
    <source>
        <dbReference type="ARBA" id="ARBA00022729"/>
    </source>
</evidence>
<dbReference type="FunFam" id="1.10.287.70:FF:000037">
    <property type="entry name" value="Glutamate receptor"/>
    <property type="match status" value="1"/>
</dbReference>
<dbReference type="Pfam" id="PF10613">
    <property type="entry name" value="Lig_chan-Glu_bd"/>
    <property type="match status" value="1"/>
</dbReference>
<dbReference type="InterPro" id="IPR044440">
    <property type="entry name" value="GABAb_receptor_plant_PBP1"/>
</dbReference>
<evidence type="ECO:0000256" key="12">
    <source>
        <dbReference type="ARBA" id="ARBA00023286"/>
    </source>
</evidence>
<evidence type="ECO:0000256" key="13">
    <source>
        <dbReference type="ARBA" id="ARBA00023303"/>
    </source>
</evidence>